<protein>
    <submittedName>
        <fullName evidence="1">Uncharacterized protein</fullName>
    </submittedName>
</protein>
<dbReference type="EMBL" id="GBRH01201036">
    <property type="protein sequence ID" value="JAD96859.1"/>
    <property type="molecule type" value="Transcribed_RNA"/>
</dbReference>
<proteinExistence type="predicted"/>
<accession>A0A0A9E7U1</accession>
<evidence type="ECO:0000313" key="1">
    <source>
        <dbReference type="EMBL" id="JAD96859.1"/>
    </source>
</evidence>
<name>A0A0A9E7U1_ARUDO</name>
<reference evidence="1" key="1">
    <citation type="submission" date="2014-09" db="EMBL/GenBank/DDBJ databases">
        <authorList>
            <person name="Magalhaes I.L.F."/>
            <person name="Oliveira U."/>
            <person name="Santos F.R."/>
            <person name="Vidigal T.H.D.A."/>
            <person name="Brescovit A.D."/>
            <person name="Santos A.J."/>
        </authorList>
    </citation>
    <scope>NUCLEOTIDE SEQUENCE</scope>
    <source>
        <tissue evidence="1">Shoot tissue taken approximately 20 cm above the soil surface</tissue>
    </source>
</reference>
<sequence>MDAHQVKKKGHRTLVHYMSDQKKNLIPTTKKTKFLAQMMDTYLHVCFYM</sequence>
<reference evidence="1" key="2">
    <citation type="journal article" date="2015" name="Data Brief">
        <title>Shoot transcriptome of the giant reed, Arundo donax.</title>
        <authorList>
            <person name="Barrero R.A."/>
            <person name="Guerrero F.D."/>
            <person name="Moolhuijzen P."/>
            <person name="Goolsby J.A."/>
            <person name="Tidwell J."/>
            <person name="Bellgard S.E."/>
            <person name="Bellgard M.I."/>
        </authorList>
    </citation>
    <scope>NUCLEOTIDE SEQUENCE</scope>
    <source>
        <tissue evidence="1">Shoot tissue taken approximately 20 cm above the soil surface</tissue>
    </source>
</reference>
<organism evidence="1">
    <name type="scientific">Arundo donax</name>
    <name type="common">Giant reed</name>
    <name type="synonym">Donax arundinaceus</name>
    <dbReference type="NCBI Taxonomy" id="35708"/>
    <lineage>
        <taxon>Eukaryota</taxon>
        <taxon>Viridiplantae</taxon>
        <taxon>Streptophyta</taxon>
        <taxon>Embryophyta</taxon>
        <taxon>Tracheophyta</taxon>
        <taxon>Spermatophyta</taxon>
        <taxon>Magnoliopsida</taxon>
        <taxon>Liliopsida</taxon>
        <taxon>Poales</taxon>
        <taxon>Poaceae</taxon>
        <taxon>PACMAD clade</taxon>
        <taxon>Arundinoideae</taxon>
        <taxon>Arundineae</taxon>
        <taxon>Arundo</taxon>
    </lineage>
</organism>
<dbReference type="AlphaFoldDB" id="A0A0A9E7U1"/>